<evidence type="ECO:0000256" key="1">
    <source>
        <dbReference type="ARBA" id="ARBA00004141"/>
    </source>
</evidence>
<evidence type="ECO:0000256" key="3">
    <source>
        <dbReference type="ARBA" id="ARBA00022692"/>
    </source>
</evidence>
<accession>A0AA39PBX2</accession>
<sequence length="259" mass="28207">MDYNMDSGDNLTWFNVGLAFSFIALNAVISKIFYLGIGVSLVTAAVRCIVQLALVATLLQSVFETDNPWAVAGIAFPIVGMMCGSTISGVVISLNYALKELQENRDKVEIYLAFGASRMEACKPIAIDGLIMALTPPINQMSVLGIISIPGMMTGAILGGSSVQQAAKMQMIIMFMISASTALASIFTTAYAISVVVDDEHRIRTDRIYSEPLALWRARSALIEYMNRSVQRGYLWARGWRSHMGSAVQGEGDMLLETR</sequence>
<keyword evidence="4 6" id="KW-1133">Transmembrane helix</keyword>
<feature type="transmembrane region" description="Helical" evidence="6">
    <location>
        <begin position="172"/>
        <end position="197"/>
    </location>
</feature>
<comment type="similarity">
    <text evidence="2">Belongs to the UPF0014 family.</text>
</comment>
<protein>
    <submittedName>
        <fullName evidence="7">UPF0014-domain-containing protein</fullName>
    </submittedName>
</protein>
<keyword evidence="5 6" id="KW-0472">Membrane</keyword>
<evidence type="ECO:0000256" key="2">
    <source>
        <dbReference type="ARBA" id="ARBA00005268"/>
    </source>
</evidence>
<evidence type="ECO:0000256" key="6">
    <source>
        <dbReference type="SAM" id="Phobius"/>
    </source>
</evidence>
<feature type="transmembrane region" description="Helical" evidence="6">
    <location>
        <begin position="69"/>
        <end position="98"/>
    </location>
</feature>
<dbReference type="GO" id="GO:0005886">
    <property type="term" value="C:plasma membrane"/>
    <property type="evidence" value="ECO:0007669"/>
    <property type="project" value="TreeGrafter"/>
</dbReference>
<evidence type="ECO:0000256" key="5">
    <source>
        <dbReference type="ARBA" id="ARBA00023136"/>
    </source>
</evidence>
<dbReference type="Proteomes" id="UP001175227">
    <property type="component" value="Unassembled WGS sequence"/>
</dbReference>
<dbReference type="PANTHER" id="PTHR30028">
    <property type="entry name" value="UPF0014 INNER MEMBRANE PROTEIN YBBM-RELATED"/>
    <property type="match status" value="1"/>
</dbReference>
<feature type="transmembrane region" description="Helical" evidence="6">
    <location>
        <begin position="141"/>
        <end position="160"/>
    </location>
</feature>
<comment type="subcellular location">
    <subcellularLocation>
        <location evidence="1">Membrane</location>
        <topology evidence="1">Multi-pass membrane protein</topology>
    </subcellularLocation>
</comment>
<dbReference type="EMBL" id="JAUEPR010000008">
    <property type="protein sequence ID" value="KAK0481390.1"/>
    <property type="molecule type" value="Genomic_DNA"/>
</dbReference>
<gene>
    <name evidence="7" type="ORF">IW261DRAFT_1562696</name>
</gene>
<dbReference type="InterPro" id="IPR005226">
    <property type="entry name" value="UPF0014_fam"/>
</dbReference>
<dbReference type="PANTHER" id="PTHR30028:SF0">
    <property type="entry name" value="PROTEIN ALUMINUM SENSITIVE 3"/>
    <property type="match status" value="1"/>
</dbReference>
<evidence type="ECO:0000313" key="8">
    <source>
        <dbReference type="Proteomes" id="UP001175227"/>
    </source>
</evidence>
<reference evidence="7" key="1">
    <citation type="submission" date="2023-06" db="EMBL/GenBank/DDBJ databases">
        <authorList>
            <consortium name="Lawrence Berkeley National Laboratory"/>
            <person name="Ahrendt S."/>
            <person name="Sahu N."/>
            <person name="Indic B."/>
            <person name="Wong-Bajracharya J."/>
            <person name="Merenyi Z."/>
            <person name="Ke H.-M."/>
            <person name="Monk M."/>
            <person name="Kocsube S."/>
            <person name="Drula E."/>
            <person name="Lipzen A."/>
            <person name="Balint B."/>
            <person name="Henrissat B."/>
            <person name="Andreopoulos B."/>
            <person name="Martin F.M."/>
            <person name="Harder C.B."/>
            <person name="Rigling D."/>
            <person name="Ford K.L."/>
            <person name="Foster G.D."/>
            <person name="Pangilinan J."/>
            <person name="Papanicolaou A."/>
            <person name="Barry K."/>
            <person name="LaButti K."/>
            <person name="Viragh M."/>
            <person name="Koriabine M."/>
            <person name="Yan M."/>
            <person name="Riley R."/>
            <person name="Champramary S."/>
            <person name="Plett K.L."/>
            <person name="Tsai I.J."/>
            <person name="Slot J."/>
            <person name="Sipos G."/>
            <person name="Plett J."/>
            <person name="Nagy L.G."/>
            <person name="Grigoriev I.V."/>
        </authorList>
    </citation>
    <scope>NUCLEOTIDE SEQUENCE</scope>
    <source>
        <strain evidence="7">ICMP 16352</strain>
    </source>
</reference>
<name>A0AA39PBX2_9AGAR</name>
<keyword evidence="8" id="KW-1185">Reference proteome</keyword>
<proteinExistence type="inferred from homology"/>
<organism evidence="7 8">
    <name type="scientific">Armillaria novae-zelandiae</name>
    <dbReference type="NCBI Taxonomy" id="153914"/>
    <lineage>
        <taxon>Eukaryota</taxon>
        <taxon>Fungi</taxon>
        <taxon>Dikarya</taxon>
        <taxon>Basidiomycota</taxon>
        <taxon>Agaricomycotina</taxon>
        <taxon>Agaricomycetes</taxon>
        <taxon>Agaricomycetidae</taxon>
        <taxon>Agaricales</taxon>
        <taxon>Marasmiineae</taxon>
        <taxon>Physalacriaceae</taxon>
        <taxon>Armillaria</taxon>
    </lineage>
</organism>
<comment type="caution">
    <text evidence="7">The sequence shown here is derived from an EMBL/GenBank/DDBJ whole genome shotgun (WGS) entry which is preliminary data.</text>
</comment>
<feature type="transmembrane region" description="Helical" evidence="6">
    <location>
        <begin position="12"/>
        <end position="34"/>
    </location>
</feature>
<dbReference type="Pfam" id="PF03649">
    <property type="entry name" value="UPF0014"/>
    <property type="match status" value="2"/>
</dbReference>
<evidence type="ECO:0000256" key="4">
    <source>
        <dbReference type="ARBA" id="ARBA00022989"/>
    </source>
</evidence>
<feature type="transmembrane region" description="Helical" evidence="6">
    <location>
        <begin position="41"/>
        <end position="63"/>
    </location>
</feature>
<dbReference type="AlphaFoldDB" id="A0AA39PBX2"/>
<keyword evidence="3 6" id="KW-0812">Transmembrane</keyword>
<evidence type="ECO:0000313" key="7">
    <source>
        <dbReference type="EMBL" id="KAK0481390.1"/>
    </source>
</evidence>